<evidence type="ECO:0000256" key="8">
    <source>
        <dbReference type="SAM" id="Coils"/>
    </source>
</evidence>
<comment type="caution">
    <text evidence="9">The sequence shown here is derived from an EMBL/GenBank/DDBJ whole genome shotgun (WGS) entry which is preliminary data.</text>
</comment>
<comment type="subcellular location">
    <subcellularLocation>
        <location evidence="1">Cytoplasm</location>
        <location evidence="1">Cytosol</location>
    </subcellularLocation>
</comment>
<keyword evidence="10" id="KW-1185">Reference proteome</keyword>
<proteinExistence type="inferred from homology"/>
<evidence type="ECO:0000256" key="3">
    <source>
        <dbReference type="ARBA" id="ARBA00022795"/>
    </source>
</evidence>
<evidence type="ECO:0000256" key="6">
    <source>
        <dbReference type="ARBA" id="ARBA00093785"/>
    </source>
</evidence>
<dbReference type="EMBL" id="QUBQ01000007">
    <property type="protein sequence ID" value="REK69570.1"/>
    <property type="molecule type" value="Genomic_DNA"/>
</dbReference>
<evidence type="ECO:0000256" key="1">
    <source>
        <dbReference type="ARBA" id="ARBA00004514"/>
    </source>
</evidence>
<feature type="coiled-coil region" evidence="8">
    <location>
        <begin position="69"/>
        <end position="96"/>
    </location>
</feature>
<evidence type="ECO:0000313" key="10">
    <source>
        <dbReference type="Proteomes" id="UP000261905"/>
    </source>
</evidence>
<evidence type="ECO:0000256" key="2">
    <source>
        <dbReference type="ARBA" id="ARBA00022490"/>
    </source>
</evidence>
<evidence type="ECO:0000313" key="9">
    <source>
        <dbReference type="EMBL" id="REK69570.1"/>
    </source>
</evidence>
<comment type="function">
    <text evidence="5">May act as an export chaperone for the filament capping protein FliD.</text>
</comment>
<comment type="similarity">
    <text evidence="6">Belongs to the bacillales FliT family.</text>
</comment>
<keyword evidence="8" id="KW-0175">Coiled coil</keyword>
<keyword evidence="4" id="KW-0143">Chaperone</keyword>
<reference evidence="9 10" key="1">
    <citation type="submission" date="2018-08" db="EMBL/GenBank/DDBJ databases">
        <title>Paenibacillus sp. M4BSY-1, whole genome shotgun sequence.</title>
        <authorList>
            <person name="Tuo L."/>
        </authorList>
    </citation>
    <scope>NUCLEOTIDE SEQUENCE [LARGE SCALE GENOMIC DNA]</scope>
    <source>
        <strain evidence="9 10">M4BSY-1</strain>
    </source>
</reference>
<protein>
    <recommendedName>
        <fullName evidence="7">Flagellar protein FliT</fullName>
    </recommendedName>
</protein>
<keyword evidence="3" id="KW-1005">Bacterial flagellum biogenesis</keyword>
<organism evidence="9 10">
    <name type="scientific">Paenibacillus paeoniae</name>
    <dbReference type="NCBI Taxonomy" id="2292705"/>
    <lineage>
        <taxon>Bacteria</taxon>
        <taxon>Bacillati</taxon>
        <taxon>Bacillota</taxon>
        <taxon>Bacilli</taxon>
        <taxon>Bacillales</taxon>
        <taxon>Paenibacillaceae</taxon>
        <taxon>Paenibacillus</taxon>
    </lineage>
</organism>
<keyword evidence="2" id="KW-0963">Cytoplasm</keyword>
<sequence>MMHELEQLYEETLNMVEKTEAVNAEELIALVDQREKVIHLLEQQGNLSTSQKEILFKISEHDASIQSKMELLRDEAAQALNKLAKTRIHKNKYEAQYTGESFFVDMRE</sequence>
<evidence type="ECO:0000256" key="5">
    <source>
        <dbReference type="ARBA" id="ARBA00093765"/>
    </source>
</evidence>
<evidence type="ECO:0000256" key="4">
    <source>
        <dbReference type="ARBA" id="ARBA00023186"/>
    </source>
</evidence>
<evidence type="ECO:0000256" key="7">
    <source>
        <dbReference type="ARBA" id="ARBA00093797"/>
    </source>
</evidence>
<dbReference type="AlphaFoldDB" id="A0A371P1X9"/>
<name>A0A371P1X9_9BACL</name>
<gene>
    <name evidence="9" type="ORF">DX130_24015</name>
</gene>
<dbReference type="Proteomes" id="UP000261905">
    <property type="component" value="Unassembled WGS sequence"/>
</dbReference>
<dbReference type="InterPro" id="IPR008622">
    <property type="entry name" value="FliT"/>
</dbReference>
<dbReference type="Pfam" id="PF05400">
    <property type="entry name" value="FliT"/>
    <property type="match status" value="1"/>
</dbReference>
<accession>A0A371P1X9</accession>